<reference evidence="2" key="2">
    <citation type="submission" date="2021-03" db="UniProtKB">
        <authorList>
            <consortium name="EnsemblPlants"/>
        </authorList>
    </citation>
    <scope>IDENTIFICATION</scope>
</reference>
<dbReference type="InterPro" id="IPR050796">
    <property type="entry name" value="SCF_F-box_component"/>
</dbReference>
<dbReference type="InterPro" id="IPR011043">
    <property type="entry name" value="Gal_Oxase/kelch_b-propeller"/>
</dbReference>
<dbReference type="SUPFAM" id="SSF81383">
    <property type="entry name" value="F-box domain"/>
    <property type="match status" value="1"/>
</dbReference>
<organism evidence="2 3">
    <name type="scientific">Chenopodium quinoa</name>
    <name type="common">Quinoa</name>
    <dbReference type="NCBI Taxonomy" id="63459"/>
    <lineage>
        <taxon>Eukaryota</taxon>
        <taxon>Viridiplantae</taxon>
        <taxon>Streptophyta</taxon>
        <taxon>Embryophyta</taxon>
        <taxon>Tracheophyta</taxon>
        <taxon>Spermatophyta</taxon>
        <taxon>Magnoliopsida</taxon>
        <taxon>eudicotyledons</taxon>
        <taxon>Gunneridae</taxon>
        <taxon>Pentapetalae</taxon>
        <taxon>Caryophyllales</taxon>
        <taxon>Chenopodiaceae</taxon>
        <taxon>Chenopodioideae</taxon>
        <taxon>Atripliceae</taxon>
        <taxon>Chenopodium</taxon>
    </lineage>
</organism>
<sequence>MASLPMELITSILTRLPAKSLARFKCVSKDWNSLLKTSHFLKLYLAQSLSSNNRLLILNYGSHLETTPLKLNSEFDPSANATTYSRFDLPTSFSGYEFSISGSCNGLVALSCRNVDNPQLFEIMLWNPSTNTHIILPHPPHNEELAPDFININFGFGYAFDRDDYRIVTIADYFHPDDSVCCIYDKMMWDSPGAVINNNVVHWMFWNCLERKPQVRGFNLSSLEWTDYLALPDLTGSGKKGYSSDDDSRSSYGYIPDDFVVIGVVDECLCLVTRICPEFDNVYVWLMKEYGVEESWTKLFNITEASIVGPLLSAPLACSEGGDAVLLRRENEGDLCCYNLREKTIKAAPTIPSSLKLHDFSLCVESFVPIAMRIAMNILQQMRQKSE</sequence>
<proteinExistence type="predicted"/>
<dbReference type="AlphaFoldDB" id="A0A803MQE1"/>
<reference evidence="2" key="1">
    <citation type="journal article" date="2017" name="Nature">
        <title>The genome of Chenopodium quinoa.</title>
        <authorList>
            <person name="Jarvis D.E."/>
            <person name="Ho Y.S."/>
            <person name="Lightfoot D.J."/>
            <person name="Schmoeckel S.M."/>
            <person name="Li B."/>
            <person name="Borm T.J.A."/>
            <person name="Ohyanagi H."/>
            <person name="Mineta K."/>
            <person name="Michell C.T."/>
            <person name="Saber N."/>
            <person name="Kharbatia N.M."/>
            <person name="Rupper R.R."/>
            <person name="Sharp A.R."/>
            <person name="Dally N."/>
            <person name="Boughton B.A."/>
            <person name="Woo Y.H."/>
            <person name="Gao G."/>
            <person name="Schijlen E.G.W.M."/>
            <person name="Guo X."/>
            <person name="Momin A.A."/>
            <person name="Negrao S."/>
            <person name="Al-Babili S."/>
            <person name="Gehring C."/>
            <person name="Roessner U."/>
            <person name="Jung C."/>
            <person name="Murphy K."/>
            <person name="Arold S.T."/>
            <person name="Gojobori T."/>
            <person name="van der Linden C.G."/>
            <person name="van Loo E.N."/>
            <person name="Jellen E.N."/>
            <person name="Maughan P.J."/>
            <person name="Tester M."/>
        </authorList>
    </citation>
    <scope>NUCLEOTIDE SEQUENCE [LARGE SCALE GENOMIC DNA]</scope>
    <source>
        <strain evidence="2">cv. PI 614886</strain>
    </source>
</reference>
<dbReference type="Pfam" id="PF00646">
    <property type="entry name" value="F-box"/>
    <property type="match status" value="1"/>
</dbReference>
<dbReference type="Gramene" id="AUR62033492-RA">
    <property type="protein sequence ID" value="AUR62033492-RA:cds"/>
    <property type="gene ID" value="AUR62033492"/>
</dbReference>
<feature type="domain" description="F-box" evidence="1">
    <location>
        <begin position="1"/>
        <end position="43"/>
    </location>
</feature>
<dbReference type="PROSITE" id="PS50181">
    <property type="entry name" value="FBOX"/>
    <property type="match status" value="1"/>
</dbReference>
<dbReference type="OMA" id="WNCLERK"/>
<dbReference type="PANTHER" id="PTHR31672">
    <property type="entry name" value="BNACNNG10540D PROTEIN"/>
    <property type="match status" value="1"/>
</dbReference>
<dbReference type="PANTHER" id="PTHR31672:SF13">
    <property type="entry name" value="F-BOX PROTEIN CPR30-LIKE"/>
    <property type="match status" value="1"/>
</dbReference>
<dbReference type="InterPro" id="IPR001810">
    <property type="entry name" value="F-box_dom"/>
</dbReference>
<dbReference type="CDD" id="cd22157">
    <property type="entry name" value="F-box_AtFBW1-like"/>
    <property type="match status" value="1"/>
</dbReference>
<protein>
    <recommendedName>
        <fullName evidence="1">F-box domain-containing protein</fullName>
    </recommendedName>
</protein>
<dbReference type="SMART" id="SM00256">
    <property type="entry name" value="FBOX"/>
    <property type="match status" value="1"/>
</dbReference>
<keyword evidence="3" id="KW-1185">Reference proteome</keyword>
<dbReference type="EnsemblPlants" id="AUR62033492-RA">
    <property type="protein sequence ID" value="AUR62033492-RA:cds"/>
    <property type="gene ID" value="AUR62033492"/>
</dbReference>
<accession>A0A803MQE1</accession>
<dbReference type="Gene3D" id="1.20.1280.50">
    <property type="match status" value="1"/>
</dbReference>
<evidence type="ECO:0000259" key="1">
    <source>
        <dbReference type="PROSITE" id="PS50181"/>
    </source>
</evidence>
<dbReference type="InterPro" id="IPR036047">
    <property type="entry name" value="F-box-like_dom_sf"/>
</dbReference>
<dbReference type="SUPFAM" id="SSF50965">
    <property type="entry name" value="Galactose oxidase, central domain"/>
    <property type="match status" value="1"/>
</dbReference>
<dbReference type="Proteomes" id="UP000596660">
    <property type="component" value="Unplaced"/>
</dbReference>
<name>A0A803MQE1_CHEQI</name>
<evidence type="ECO:0000313" key="2">
    <source>
        <dbReference type="EnsemblPlants" id="AUR62033492-RA:cds"/>
    </source>
</evidence>
<evidence type="ECO:0000313" key="3">
    <source>
        <dbReference type="Proteomes" id="UP000596660"/>
    </source>
</evidence>